<dbReference type="EMBL" id="JAMWBK010000007">
    <property type="protein sequence ID" value="KAJ8903309.1"/>
    <property type="molecule type" value="Genomic_DNA"/>
</dbReference>
<name>A0AAV8UMQ6_9RHOD</name>
<comment type="caution">
    <text evidence="1">The sequence shown here is derived from an EMBL/GenBank/DDBJ whole genome shotgun (WGS) entry which is preliminary data.</text>
</comment>
<accession>A0AAV8UMQ6</accession>
<protein>
    <submittedName>
        <fullName evidence="1">Uncharacterized protein</fullName>
    </submittedName>
</protein>
<reference evidence="1 2" key="1">
    <citation type="journal article" date="2023" name="Nat. Commun.">
        <title>Origin of minicircular mitochondrial genomes in red algae.</title>
        <authorList>
            <person name="Lee Y."/>
            <person name="Cho C.H."/>
            <person name="Lee Y.M."/>
            <person name="Park S.I."/>
            <person name="Yang J.H."/>
            <person name="West J.A."/>
            <person name="Bhattacharya D."/>
            <person name="Yoon H.S."/>
        </authorList>
    </citation>
    <scope>NUCLEOTIDE SEQUENCE [LARGE SCALE GENOMIC DNA]</scope>
    <source>
        <strain evidence="1 2">CCMP1338</strain>
        <tissue evidence="1">Whole cell</tissue>
    </source>
</reference>
<dbReference type="AlphaFoldDB" id="A0AAV8UMQ6"/>
<evidence type="ECO:0000313" key="1">
    <source>
        <dbReference type="EMBL" id="KAJ8903309.1"/>
    </source>
</evidence>
<keyword evidence="2" id="KW-1185">Reference proteome</keyword>
<gene>
    <name evidence="1" type="ORF">NDN08_004418</name>
</gene>
<sequence>MDGAFVISGLFGSSVGGTSVGSWTTCPARSQVKSVSHRTRVQIHASGEDLPQENTGLVGHELHVERLQMLIIKRMSQAYQEVETAKMSDTVYGCTREIVCAIIALYKMNIDLHELQMMMLNAERMQLGCIAPFGRMRLIPQQLRLESPLTWVERKALQLWCRIIYYALGHTHDASGDAEQKTQRSCQTRLPYEILKVVDYSLLCYGTRPSMQVLMLNLQHRQSNRSKMKGARANRLSLGSQFKIGIIAALTMSISRIS</sequence>
<dbReference type="Proteomes" id="UP001157974">
    <property type="component" value="Unassembled WGS sequence"/>
</dbReference>
<organism evidence="1 2">
    <name type="scientific">Rhodosorus marinus</name>
    <dbReference type="NCBI Taxonomy" id="101924"/>
    <lineage>
        <taxon>Eukaryota</taxon>
        <taxon>Rhodophyta</taxon>
        <taxon>Stylonematophyceae</taxon>
        <taxon>Stylonematales</taxon>
        <taxon>Stylonemataceae</taxon>
        <taxon>Rhodosorus</taxon>
    </lineage>
</organism>
<evidence type="ECO:0000313" key="2">
    <source>
        <dbReference type="Proteomes" id="UP001157974"/>
    </source>
</evidence>
<proteinExistence type="predicted"/>